<evidence type="ECO:0000313" key="3">
    <source>
        <dbReference type="Proteomes" id="UP000694501"/>
    </source>
</evidence>
<evidence type="ECO:0000313" key="2">
    <source>
        <dbReference type="EMBL" id="MBU7596988.1"/>
    </source>
</evidence>
<gene>
    <name evidence="2" type="ORF">JGS22_004880</name>
</gene>
<organism evidence="2 3">
    <name type="scientific">Streptomyces tardus</name>
    <dbReference type="NCBI Taxonomy" id="2780544"/>
    <lineage>
        <taxon>Bacteria</taxon>
        <taxon>Bacillati</taxon>
        <taxon>Actinomycetota</taxon>
        <taxon>Actinomycetes</taxon>
        <taxon>Kitasatosporales</taxon>
        <taxon>Streptomycetaceae</taxon>
        <taxon>Streptomyces</taxon>
    </lineage>
</organism>
<sequence>MTNTNESPRWLTSSYSGNGGQCVEVATSRTIAQVRDSKNVGGPALAVPAAQWTAFLTTLKADH</sequence>
<feature type="domain" description="DUF397" evidence="1">
    <location>
        <begin position="9"/>
        <end position="60"/>
    </location>
</feature>
<evidence type="ECO:0000259" key="1">
    <source>
        <dbReference type="Pfam" id="PF04149"/>
    </source>
</evidence>
<dbReference type="InterPro" id="IPR007278">
    <property type="entry name" value="DUF397"/>
</dbReference>
<dbReference type="AlphaFoldDB" id="A0A949N7H3"/>
<dbReference type="EMBL" id="JAELVF020000001">
    <property type="protein sequence ID" value="MBU7596988.1"/>
    <property type="molecule type" value="Genomic_DNA"/>
</dbReference>
<name>A0A949N7H3_9ACTN</name>
<comment type="caution">
    <text evidence="2">The sequence shown here is derived from an EMBL/GenBank/DDBJ whole genome shotgun (WGS) entry which is preliminary data.</text>
</comment>
<dbReference type="Pfam" id="PF04149">
    <property type="entry name" value="DUF397"/>
    <property type="match status" value="1"/>
</dbReference>
<proteinExistence type="predicted"/>
<dbReference type="Proteomes" id="UP000694501">
    <property type="component" value="Unassembled WGS sequence"/>
</dbReference>
<keyword evidence="3" id="KW-1185">Reference proteome</keyword>
<protein>
    <submittedName>
        <fullName evidence="2">DUF397 domain-containing protein</fullName>
    </submittedName>
</protein>
<reference evidence="2" key="1">
    <citation type="submission" date="2021-06" db="EMBL/GenBank/DDBJ databases">
        <title>Sequencing of actinobacteria type strains.</title>
        <authorList>
            <person name="Nguyen G.-S."/>
            <person name="Wentzel A."/>
        </authorList>
    </citation>
    <scope>NUCLEOTIDE SEQUENCE</scope>
    <source>
        <strain evidence="2">P38-E01</strain>
    </source>
</reference>
<accession>A0A949N7H3</accession>
<dbReference type="RefSeq" id="WP_211039659.1">
    <property type="nucleotide sequence ID" value="NZ_JAELVF020000001.1"/>
</dbReference>